<dbReference type="Gene3D" id="1.20.1250.20">
    <property type="entry name" value="MFS general substrate transporter like domains"/>
    <property type="match status" value="1"/>
</dbReference>
<accession>A0A8J4AH11</accession>
<feature type="transmembrane region" description="Helical" evidence="6">
    <location>
        <begin position="290"/>
        <end position="308"/>
    </location>
</feature>
<reference evidence="8" key="1">
    <citation type="journal article" date="2021" name="Int. J. Syst. Evol. Microbiol.">
        <title>Actinocatenispora comari sp. nov., an endophytic actinomycete isolated from aerial parts of Comarum salesowianum.</title>
        <authorList>
            <person name="Oyunbileg N."/>
            <person name="Iizaka Y."/>
            <person name="Hamada M."/>
            <person name="Davaapurev B.O."/>
            <person name="Fukumoto A."/>
            <person name="Tsetseg B."/>
            <person name="Kato F."/>
            <person name="Tamura T."/>
            <person name="Batkhuu J."/>
            <person name="Anzai Y."/>
        </authorList>
    </citation>
    <scope>NUCLEOTIDE SEQUENCE [LARGE SCALE GENOMIC DNA]</scope>
    <source>
        <strain evidence="8">NUM-2625</strain>
    </source>
</reference>
<gene>
    <name evidence="7" type="ORF">NUM_63480</name>
</gene>
<sequence length="408" mass="42718">MARPVATHEPTVRRSARLWTRDLSYYATARLVSLFGDAMLPIGLMAAVLALGYGATGVGLVLAAEMLPFALLVLFGGVLADRFTPRPMMVGADVVRLGLQVFTGAVLLVGHPALWLLMALSAVSGAATAMFQPGVASLVPQVSQDVQRANGVLRIAEAFASIAGPTIAAVVIAVAGVPAVFWANAATYAVSAVCLLMLRLAPAIRRAAAESMVHRLRAGWREFRSRTWLWMVIVAWVVAGITMFGPIRPLTAVLIVGQHGTSALGLVWAMFGAGNLLGGLAAMRIRPRRPLAAGAAAMLAWMLMPLANAAALPLWGVAVCFLIGGACWAFWSVMWATTVQTKVPADLLNRLYAYDVAGSIIAIPIGQALAGPVSDLLGARTAQAGSAAIGVALFALLLCVPAVRRLTR</sequence>
<dbReference type="SUPFAM" id="SSF103473">
    <property type="entry name" value="MFS general substrate transporter"/>
    <property type="match status" value="1"/>
</dbReference>
<feature type="transmembrane region" description="Helical" evidence="6">
    <location>
        <begin position="57"/>
        <end position="78"/>
    </location>
</feature>
<keyword evidence="8" id="KW-1185">Reference proteome</keyword>
<organism evidence="7 8">
    <name type="scientific">Actinocatenispora comari</name>
    <dbReference type="NCBI Taxonomy" id="2807577"/>
    <lineage>
        <taxon>Bacteria</taxon>
        <taxon>Bacillati</taxon>
        <taxon>Actinomycetota</taxon>
        <taxon>Actinomycetes</taxon>
        <taxon>Micromonosporales</taxon>
        <taxon>Micromonosporaceae</taxon>
        <taxon>Actinocatenispora</taxon>
    </lineage>
</organism>
<feature type="transmembrane region" description="Helical" evidence="6">
    <location>
        <begin position="259"/>
        <end position="278"/>
    </location>
</feature>
<comment type="subcellular location">
    <subcellularLocation>
        <location evidence="1">Cell membrane</location>
        <topology evidence="1">Multi-pass membrane protein</topology>
    </subcellularLocation>
</comment>
<name>A0A8J4AH11_9ACTN</name>
<dbReference type="CDD" id="cd06173">
    <property type="entry name" value="MFS_MefA_like"/>
    <property type="match status" value="1"/>
</dbReference>
<evidence type="ECO:0000256" key="3">
    <source>
        <dbReference type="ARBA" id="ARBA00022692"/>
    </source>
</evidence>
<dbReference type="Pfam" id="PF07690">
    <property type="entry name" value="MFS_1"/>
    <property type="match status" value="1"/>
</dbReference>
<feature type="transmembrane region" description="Helical" evidence="6">
    <location>
        <begin position="159"/>
        <end position="182"/>
    </location>
</feature>
<feature type="transmembrane region" description="Helical" evidence="6">
    <location>
        <begin position="23"/>
        <end position="51"/>
    </location>
</feature>
<dbReference type="PANTHER" id="PTHR23513">
    <property type="entry name" value="INTEGRAL MEMBRANE EFFLUX PROTEIN-RELATED"/>
    <property type="match status" value="1"/>
</dbReference>
<feature type="transmembrane region" description="Helical" evidence="6">
    <location>
        <begin position="314"/>
        <end position="339"/>
    </location>
</feature>
<evidence type="ECO:0000256" key="5">
    <source>
        <dbReference type="ARBA" id="ARBA00023136"/>
    </source>
</evidence>
<feature type="transmembrane region" description="Helical" evidence="6">
    <location>
        <begin position="382"/>
        <end position="403"/>
    </location>
</feature>
<evidence type="ECO:0000313" key="8">
    <source>
        <dbReference type="Proteomes" id="UP000614996"/>
    </source>
</evidence>
<comment type="caution">
    <text evidence="7">The sequence shown here is derived from an EMBL/GenBank/DDBJ whole genome shotgun (WGS) entry which is preliminary data.</text>
</comment>
<dbReference type="AlphaFoldDB" id="A0A8J4AH11"/>
<dbReference type="PANTHER" id="PTHR23513:SF11">
    <property type="entry name" value="STAPHYLOFERRIN A TRANSPORTER"/>
    <property type="match status" value="1"/>
</dbReference>
<dbReference type="InterPro" id="IPR036259">
    <property type="entry name" value="MFS_trans_sf"/>
</dbReference>
<keyword evidence="5 6" id="KW-0472">Membrane</keyword>
<dbReference type="Proteomes" id="UP000614996">
    <property type="component" value="Unassembled WGS sequence"/>
</dbReference>
<evidence type="ECO:0000256" key="6">
    <source>
        <dbReference type="SAM" id="Phobius"/>
    </source>
</evidence>
<evidence type="ECO:0000256" key="2">
    <source>
        <dbReference type="ARBA" id="ARBA00022475"/>
    </source>
</evidence>
<feature type="transmembrane region" description="Helical" evidence="6">
    <location>
        <begin position="228"/>
        <end position="247"/>
    </location>
</feature>
<dbReference type="InterPro" id="IPR011701">
    <property type="entry name" value="MFS"/>
</dbReference>
<keyword evidence="2" id="KW-1003">Cell membrane</keyword>
<dbReference type="RefSeq" id="WP_225918995.1">
    <property type="nucleotide sequence ID" value="NZ_BOPO01000129.1"/>
</dbReference>
<evidence type="ECO:0000256" key="1">
    <source>
        <dbReference type="ARBA" id="ARBA00004651"/>
    </source>
</evidence>
<evidence type="ECO:0000256" key="4">
    <source>
        <dbReference type="ARBA" id="ARBA00022989"/>
    </source>
</evidence>
<protein>
    <submittedName>
        <fullName evidence="7">MFS transporter</fullName>
    </submittedName>
</protein>
<dbReference type="GO" id="GO:0022857">
    <property type="term" value="F:transmembrane transporter activity"/>
    <property type="evidence" value="ECO:0007669"/>
    <property type="project" value="InterPro"/>
</dbReference>
<feature type="transmembrane region" description="Helical" evidence="6">
    <location>
        <begin position="351"/>
        <end position="370"/>
    </location>
</feature>
<evidence type="ECO:0000313" key="7">
    <source>
        <dbReference type="EMBL" id="GIL31094.1"/>
    </source>
</evidence>
<dbReference type="EMBL" id="BOPO01000129">
    <property type="protein sequence ID" value="GIL31094.1"/>
    <property type="molecule type" value="Genomic_DNA"/>
</dbReference>
<dbReference type="GO" id="GO:0005886">
    <property type="term" value="C:plasma membrane"/>
    <property type="evidence" value="ECO:0007669"/>
    <property type="project" value="UniProtKB-SubCell"/>
</dbReference>
<keyword evidence="3 6" id="KW-0812">Transmembrane</keyword>
<keyword evidence="4 6" id="KW-1133">Transmembrane helix</keyword>
<proteinExistence type="predicted"/>